<dbReference type="Proteomes" id="UP000694890">
    <property type="component" value="Linkage group LG17"/>
</dbReference>
<evidence type="ECO:0000256" key="6">
    <source>
        <dbReference type="ARBA" id="ARBA00022840"/>
    </source>
</evidence>
<feature type="compositionally biased region" description="Polar residues" evidence="7">
    <location>
        <begin position="13"/>
        <end position="34"/>
    </location>
</feature>
<dbReference type="InterPro" id="IPR041267">
    <property type="entry name" value="NLRP_HD2"/>
</dbReference>
<dbReference type="InterPro" id="IPR001870">
    <property type="entry name" value="B30.2/SPRY"/>
</dbReference>
<dbReference type="Pfam" id="PF00622">
    <property type="entry name" value="SPRY"/>
    <property type="match status" value="1"/>
</dbReference>
<dbReference type="GO" id="GO:0005524">
    <property type="term" value="F:ATP binding"/>
    <property type="evidence" value="ECO:0007669"/>
    <property type="project" value="UniProtKB-KW"/>
</dbReference>
<dbReference type="PROSITE" id="PS51450">
    <property type="entry name" value="LRR"/>
    <property type="match status" value="2"/>
</dbReference>
<dbReference type="Gene3D" id="3.80.10.10">
    <property type="entry name" value="Ribonuclease Inhibitor"/>
    <property type="match status" value="1"/>
</dbReference>
<evidence type="ECO:0000256" key="7">
    <source>
        <dbReference type="SAM" id="MobiDB-lite"/>
    </source>
</evidence>
<evidence type="ECO:0000313" key="10">
    <source>
        <dbReference type="Proteomes" id="UP000694890"/>
    </source>
</evidence>
<dbReference type="InterPro" id="IPR006574">
    <property type="entry name" value="PRY"/>
</dbReference>
<dbReference type="InterPro" id="IPR051261">
    <property type="entry name" value="NLR"/>
</dbReference>
<dbReference type="InterPro" id="IPR027417">
    <property type="entry name" value="P-loop_NTPase"/>
</dbReference>
<sequence>MNQSEETEEGVHLTTTTLHGQADIQTEPQRQQQQHGEDSSRPGPSSESVTSDFSMDVNVDSSDQQQEHGEDSSGTGPISESIRSDISKEIIIDFSGKDMPEVDSVQPAQEPPIELDVIFSEVKSNIDAFVEDQIRQRHQEVLNSNSQHLETQREDDGGSRGAFLKILVHFLKDMNLEELANILQNRGKAAAYQHQLKSDLQQRFQCLFEGTGNQTPLNQIYTELQITEGEAEEVNKEHEIRQIEKASRKLIKRETIIRCEDMFEPSPGRGKAVRTVMMKGVAGIGKTVLTQKYALDWAEDNELCGPGQDTQFIFPFTFRELNVLNNKEYSLVKLLHDYFNFDSKEAGICRFEEFKVVFILDGLDECRFPLDFQNNAILTDATVSTSVAVLLTNLIRGKLLPSARLWITTRPAAANQIPAKWIDMVTEVSGFTNPQKEEYFSKRFKDKEQADRIVSYIKKSRSLYMMCRIPVFCWIIGSVIEHSLKTEQEAVLPKTLTEMYIYFLVVQSKLKNIKYHGGDETDPHWNPETKKMILSLGKLAFEQLQKDNRNFYESDLTECGIDVKAASVFSGVLTQIFREEIGVHQEKVFCFVHLSVQEFLAALYVHLTFINCGNNLLLSEEQLIFNESKTVNVEFAVVHFYQSAVDKALESPNGHLDLFLRFLLGLSLETNQTHIGGLQAQTGGSARIKKETIKYIKWKIEENPSPERSINLFHCLNELNDHSLEEEIQAFLSSGKILSGNLSPAQWSALVFILLTSDKELDVFDLSKYSASEGALLRMLPVVKASKKALLSGCNLSETSCEALASALNSESCNLRELDLSNNDLQDSGVELLSDGLKSPDCALETLKLSLCNLSESSCEALSSVLSSESSSLKNLDLSNNDLRDSGVEHLSAGLRSSQCTLETLRLTGCLITEKGCASLASALSYNPSHLRELDLSYNHPGATGERLLSVGLEDPSWSLNTLRVESCGEQRLTQGLKKYFRELTLDPDTANRNLILSDNNRKVTWVLNDQPYPVIPERFDYCCQLLGTEGLTGRCYWEVEWEGEVLIALSYSGIKRKGGLADSRFGGNDQSWSLCCSAGGYSVWHNNREINLPLSPSSDSVNRVSVYVDHNAGTLSFYRVSSDTLIHLYTFQNQFTEPLFPGFGFLFGFRVYPGFSVSLCPM</sequence>
<keyword evidence="5" id="KW-0547">Nucleotide-binding</keyword>
<dbReference type="GeneID" id="127138967"/>
<name>A0AAJ8BKB5_LATCA</name>
<dbReference type="InterPro" id="IPR003877">
    <property type="entry name" value="SPRY_dom"/>
</dbReference>
<dbReference type="PRINTS" id="PR01407">
    <property type="entry name" value="BUTYPHLNCDUF"/>
</dbReference>
<dbReference type="RefSeq" id="XP_050933454.1">
    <property type="nucleotide sequence ID" value="XM_051077497.1"/>
</dbReference>
<dbReference type="InterPro" id="IPR029495">
    <property type="entry name" value="NACHT-assoc"/>
</dbReference>
<evidence type="ECO:0000259" key="9">
    <source>
        <dbReference type="PROSITE" id="PS50837"/>
    </source>
</evidence>
<accession>A0AAJ8BKB5</accession>
<feature type="domain" description="B30.2/SPRY" evidence="8">
    <location>
        <begin position="964"/>
        <end position="1163"/>
    </location>
</feature>
<dbReference type="Pfam" id="PF17776">
    <property type="entry name" value="NLRC4_HD2"/>
    <property type="match status" value="1"/>
</dbReference>
<dbReference type="PROSITE" id="PS50837">
    <property type="entry name" value="NACHT"/>
    <property type="match status" value="1"/>
</dbReference>
<dbReference type="SUPFAM" id="SSF52047">
    <property type="entry name" value="RNI-like"/>
    <property type="match status" value="1"/>
</dbReference>
<dbReference type="AlphaFoldDB" id="A0AAJ8BKB5"/>
<dbReference type="InterPro" id="IPR003879">
    <property type="entry name" value="Butyrophylin_SPRY"/>
</dbReference>
<dbReference type="InterPro" id="IPR001611">
    <property type="entry name" value="Leu-rich_rpt"/>
</dbReference>
<keyword evidence="6" id="KW-0067">ATP-binding</keyword>
<feature type="region of interest" description="Disordered" evidence="7">
    <location>
        <begin position="1"/>
        <end position="83"/>
    </location>
</feature>
<proteinExistence type="predicted"/>
<dbReference type="GO" id="GO:0005737">
    <property type="term" value="C:cytoplasm"/>
    <property type="evidence" value="ECO:0007669"/>
    <property type="project" value="UniProtKB-SubCell"/>
</dbReference>
<keyword evidence="2" id="KW-0963">Cytoplasm</keyword>
<evidence type="ECO:0000256" key="1">
    <source>
        <dbReference type="ARBA" id="ARBA00004496"/>
    </source>
</evidence>
<dbReference type="FunFam" id="3.80.10.10:FF:000100">
    <property type="entry name" value="Si:dkey-11n14.1"/>
    <property type="match status" value="1"/>
</dbReference>
<reference evidence="11" key="1">
    <citation type="submission" date="2025-08" db="UniProtKB">
        <authorList>
            <consortium name="RefSeq"/>
        </authorList>
    </citation>
    <scope>IDENTIFICATION</scope>
    <source>
        <tissue evidence="11">Brain</tissue>
    </source>
</reference>
<dbReference type="InterPro" id="IPR041075">
    <property type="entry name" value="NOD1/2_WH"/>
</dbReference>
<dbReference type="FunFam" id="3.40.50.300:FF:001524">
    <property type="entry name" value="Si:dkey-126g1.7"/>
    <property type="match status" value="1"/>
</dbReference>
<dbReference type="SMART" id="SM00589">
    <property type="entry name" value="PRY"/>
    <property type="match status" value="1"/>
</dbReference>
<dbReference type="Pfam" id="PF17779">
    <property type="entry name" value="WHD_NOD2"/>
    <property type="match status" value="1"/>
</dbReference>
<dbReference type="Pfam" id="PF14484">
    <property type="entry name" value="FISNA"/>
    <property type="match status" value="1"/>
</dbReference>
<feature type="compositionally biased region" description="Polar residues" evidence="7">
    <location>
        <begin position="42"/>
        <end position="64"/>
    </location>
</feature>
<dbReference type="SMART" id="SM00449">
    <property type="entry name" value="SPRY"/>
    <property type="match status" value="1"/>
</dbReference>
<dbReference type="Pfam" id="PF05729">
    <property type="entry name" value="NACHT"/>
    <property type="match status" value="1"/>
</dbReference>
<keyword evidence="4" id="KW-0677">Repeat</keyword>
<dbReference type="Pfam" id="PF13516">
    <property type="entry name" value="LRR_6"/>
    <property type="match status" value="3"/>
</dbReference>
<dbReference type="InterPro" id="IPR007111">
    <property type="entry name" value="NACHT_NTPase"/>
</dbReference>
<dbReference type="InterPro" id="IPR043136">
    <property type="entry name" value="B30.2/SPRY_sf"/>
</dbReference>
<dbReference type="Pfam" id="PF13765">
    <property type="entry name" value="PRY"/>
    <property type="match status" value="1"/>
</dbReference>
<dbReference type="KEGG" id="lcf:127138967"/>
<evidence type="ECO:0000256" key="5">
    <source>
        <dbReference type="ARBA" id="ARBA00022741"/>
    </source>
</evidence>
<keyword evidence="3" id="KW-0433">Leucine-rich repeat</keyword>
<dbReference type="InterPro" id="IPR013320">
    <property type="entry name" value="ConA-like_dom_sf"/>
</dbReference>
<dbReference type="SUPFAM" id="SSF49899">
    <property type="entry name" value="Concanavalin A-like lectins/glucanases"/>
    <property type="match status" value="1"/>
</dbReference>
<dbReference type="SUPFAM" id="SSF52540">
    <property type="entry name" value="P-loop containing nucleoside triphosphate hydrolases"/>
    <property type="match status" value="1"/>
</dbReference>
<evidence type="ECO:0000256" key="3">
    <source>
        <dbReference type="ARBA" id="ARBA00022614"/>
    </source>
</evidence>
<dbReference type="InterPro" id="IPR032675">
    <property type="entry name" value="LRR_dom_sf"/>
</dbReference>
<evidence type="ECO:0000313" key="11">
    <source>
        <dbReference type="RefSeq" id="XP_050933454.1"/>
    </source>
</evidence>
<organism evidence="10 11">
    <name type="scientific">Lates calcarifer</name>
    <name type="common">Barramundi</name>
    <name type="synonym">Holocentrus calcarifer</name>
    <dbReference type="NCBI Taxonomy" id="8187"/>
    <lineage>
        <taxon>Eukaryota</taxon>
        <taxon>Metazoa</taxon>
        <taxon>Chordata</taxon>
        <taxon>Craniata</taxon>
        <taxon>Vertebrata</taxon>
        <taxon>Euteleostomi</taxon>
        <taxon>Actinopterygii</taxon>
        <taxon>Neopterygii</taxon>
        <taxon>Teleostei</taxon>
        <taxon>Neoteleostei</taxon>
        <taxon>Acanthomorphata</taxon>
        <taxon>Carangaria</taxon>
        <taxon>Carangaria incertae sedis</taxon>
        <taxon>Centropomidae</taxon>
        <taxon>Lates</taxon>
    </lineage>
</organism>
<comment type="subcellular location">
    <subcellularLocation>
        <location evidence="1">Cytoplasm</location>
    </subcellularLocation>
</comment>
<protein>
    <submittedName>
        <fullName evidence="11">LOW QUALITY PROTEIN: protein NLRC3-like</fullName>
    </submittedName>
</protein>
<dbReference type="SMART" id="SM01288">
    <property type="entry name" value="FISNA"/>
    <property type="match status" value="1"/>
</dbReference>
<evidence type="ECO:0000256" key="4">
    <source>
        <dbReference type="ARBA" id="ARBA00022737"/>
    </source>
</evidence>
<dbReference type="SMART" id="SM00368">
    <property type="entry name" value="LRR_RI"/>
    <property type="match status" value="5"/>
</dbReference>
<feature type="domain" description="NACHT" evidence="9">
    <location>
        <begin position="274"/>
        <end position="413"/>
    </location>
</feature>
<evidence type="ECO:0000256" key="2">
    <source>
        <dbReference type="ARBA" id="ARBA00022490"/>
    </source>
</evidence>
<gene>
    <name evidence="11" type="primary">LOC127138967</name>
</gene>
<dbReference type="Gene3D" id="2.60.120.920">
    <property type="match status" value="1"/>
</dbReference>
<dbReference type="Gene3D" id="3.40.50.300">
    <property type="entry name" value="P-loop containing nucleotide triphosphate hydrolases"/>
    <property type="match status" value="1"/>
</dbReference>
<evidence type="ECO:0000259" key="8">
    <source>
        <dbReference type="PROSITE" id="PS50188"/>
    </source>
</evidence>
<dbReference type="PANTHER" id="PTHR24106">
    <property type="entry name" value="NACHT, LRR AND CARD DOMAINS-CONTAINING"/>
    <property type="match status" value="1"/>
</dbReference>
<dbReference type="CDD" id="cd16040">
    <property type="entry name" value="SPRY_PRY_SNTX"/>
    <property type="match status" value="1"/>
</dbReference>
<dbReference type="PROSITE" id="PS50188">
    <property type="entry name" value="B302_SPRY"/>
    <property type="match status" value="1"/>
</dbReference>